<dbReference type="InterPro" id="IPR028082">
    <property type="entry name" value="Peripla_BP_I"/>
</dbReference>
<dbReference type="InterPro" id="IPR000843">
    <property type="entry name" value="HTH_LacI"/>
</dbReference>
<keyword evidence="6" id="KW-1185">Reference proteome</keyword>
<dbReference type="Pfam" id="PF13377">
    <property type="entry name" value="Peripla_BP_3"/>
    <property type="match status" value="1"/>
</dbReference>
<dbReference type="RefSeq" id="WP_201662398.1">
    <property type="nucleotide sequence ID" value="NZ_JAEQNC010000012.1"/>
</dbReference>
<dbReference type="SUPFAM" id="SSF47413">
    <property type="entry name" value="lambda repressor-like DNA-binding domains"/>
    <property type="match status" value="1"/>
</dbReference>
<dbReference type="EMBL" id="JAEQNC010000012">
    <property type="protein sequence ID" value="MBL0374292.1"/>
    <property type="molecule type" value="Genomic_DNA"/>
</dbReference>
<evidence type="ECO:0000259" key="4">
    <source>
        <dbReference type="PROSITE" id="PS50932"/>
    </source>
</evidence>
<dbReference type="SUPFAM" id="SSF53822">
    <property type="entry name" value="Periplasmic binding protein-like I"/>
    <property type="match status" value="1"/>
</dbReference>
<evidence type="ECO:0000256" key="3">
    <source>
        <dbReference type="ARBA" id="ARBA00023163"/>
    </source>
</evidence>
<dbReference type="PROSITE" id="PS50932">
    <property type="entry name" value="HTH_LACI_2"/>
    <property type="match status" value="1"/>
</dbReference>
<dbReference type="Proteomes" id="UP000633219">
    <property type="component" value="Unassembled WGS sequence"/>
</dbReference>
<dbReference type="PANTHER" id="PTHR30146:SF138">
    <property type="entry name" value="TRANSCRIPTIONAL REGULATORY PROTEIN"/>
    <property type="match status" value="1"/>
</dbReference>
<dbReference type="CDD" id="cd01392">
    <property type="entry name" value="HTH_LacI"/>
    <property type="match status" value="1"/>
</dbReference>
<evidence type="ECO:0000256" key="1">
    <source>
        <dbReference type="ARBA" id="ARBA00023015"/>
    </source>
</evidence>
<dbReference type="InterPro" id="IPR046335">
    <property type="entry name" value="LacI/GalR-like_sensor"/>
</dbReference>
<keyword evidence="2 5" id="KW-0238">DNA-binding</keyword>
<evidence type="ECO:0000313" key="6">
    <source>
        <dbReference type="Proteomes" id="UP000633219"/>
    </source>
</evidence>
<evidence type="ECO:0000313" key="5">
    <source>
        <dbReference type="EMBL" id="MBL0374292.1"/>
    </source>
</evidence>
<dbReference type="GO" id="GO:0000976">
    <property type="term" value="F:transcription cis-regulatory region binding"/>
    <property type="evidence" value="ECO:0007669"/>
    <property type="project" value="TreeGrafter"/>
</dbReference>
<keyword evidence="3" id="KW-0804">Transcription</keyword>
<dbReference type="GO" id="GO:0003700">
    <property type="term" value="F:DNA-binding transcription factor activity"/>
    <property type="evidence" value="ECO:0007669"/>
    <property type="project" value="TreeGrafter"/>
</dbReference>
<keyword evidence="1" id="KW-0805">Transcription regulation</keyword>
<organism evidence="5 6">
    <name type="scientific">Rhizobium setariae</name>
    <dbReference type="NCBI Taxonomy" id="2801340"/>
    <lineage>
        <taxon>Bacteria</taxon>
        <taxon>Pseudomonadati</taxon>
        <taxon>Pseudomonadota</taxon>
        <taxon>Alphaproteobacteria</taxon>
        <taxon>Hyphomicrobiales</taxon>
        <taxon>Rhizobiaceae</taxon>
        <taxon>Rhizobium/Agrobacterium group</taxon>
        <taxon>Rhizobium</taxon>
    </lineage>
</organism>
<dbReference type="SMART" id="SM00354">
    <property type="entry name" value="HTH_LACI"/>
    <property type="match status" value="1"/>
</dbReference>
<sequence length="372" mass="40123">MTAIDCKTNVPITLDGAEALAGVQRGGDFVKKDSSRSSRPNMKELAEALNLDRSTVSRALSEDKSHLVGLETRLRVREAAMKLGYRTDLTAAALRKGRTDTVGIIVSDLENEIFITVLRQIMAELHGTGLPNITPLIGETRDDLSATRDLLHRFLSRRVDAIISLAASDDQADILRSAAEQVPIVLAIRSIRGIDLPSALCDDQAGGAMVAAHFAARGHKYVCQVQGPVAAATFRNRALGFSHVCKQSGLVEVPSSLIVRNATTQEGRDSFASILNASPRPTAIFAHNDSIAIGLVEDLRSGGFRCPEDFAIVGFNNTQISRVLAIPLSTVDYPTVEVGRHAARLVSNLIENRDYAWKTSVFSPSLLVRASS</sequence>
<proteinExistence type="predicted"/>
<dbReference type="Gene3D" id="1.10.260.40">
    <property type="entry name" value="lambda repressor-like DNA-binding domains"/>
    <property type="match status" value="1"/>
</dbReference>
<accession>A0A936YVP7</accession>
<protein>
    <submittedName>
        <fullName evidence="5">LacI family DNA-binding transcriptional regulator</fullName>
    </submittedName>
</protein>
<dbReference type="Gene3D" id="3.40.50.2300">
    <property type="match status" value="2"/>
</dbReference>
<dbReference type="PANTHER" id="PTHR30146">
    <property type="entry name" value="LACI-RELATED TRANSCRIPTIONAL REPRESSOR"/>
    <property type="match status" value="1"/>
</dbReference>
<gene>
    <name evidence="5" type="ORF">JJB09_19905</name>
</gene>
<name>A0A936YVP7_9HYPH</name>
<dbReference type="InterPro" id="IPR010982">
    <property type="entry name" value="Lambda_DNA-bd_dom_sf"/>
</dbReference>
<reference evidence="5" key="1">
    <citation type="submission" date="2021-01" db="EMBL/GenBank/DDBJ databases">
        <title>Rhizobium sp. strain KVB221 16S ribosomal RNA gene Genome sequencing and assembly.</title>
        <authorList>
            <person name="Kang M."/>
        </authorList>
    </citation>
    <scope>NUCLEOTIDE SEQUENCE</scope>
    <source>
        <strain evidence="5">KVB221</strain>
    </source>
</reference>
<feature type="domain" description="HTH lacI-type" evidence="4">
    <location>
        <begin position="40"/>
        <end position="96"/>
    </location>
</feature>
<dbReference type="AlphaFoldDB" id="A0A936YVP7"/>
<evidence type="ECO:0000256" key="2">
    <source>
        <dbReference type="ARBA" id="ARBA00023125"/>
    </source>
</evidence>
<comment type="caution">
    <text evidence="5">The sequence shown here is derived from an EMBL/GenBank/DDBJ whole genome shotgun (WGS) entry which is preliminary data.</text>
</comment>